<dbReference type="STRING" id="1247936.BN2475_720053"/>
<sequence>MNLSSTSAMNLSSTSTAACDARCIARRHMHTPMPPEVDPDAPLPDSDPVRTPPDDPASDPSRPPDGDPPAKPPPVSGAGRELAQFGPH</sequence>
<reference evidence="2 3" key="1">
    <citation type="submission" date="2016-12" db="EMBL/GenBank/DDBJ databases">
        <authorList>
            <person name="Song W.-J."/>
            <person name="Kurnit D.M."/>
        </authorList>
    </citation>
    <scope>NUCLEOTIDE SEQUENCE [LARGE SCALE GENOMIC DNA]</scope>
    <source>
        <strain evidence="2 3">STM7296</strain>
    </source>
</reference>
<accession>A0A1N7SIV6</accession>
<gene>
    <name evidence="2" type="ORF">BN2475_720053</name>
</gene>
<name>A0A1N7SIV6_9BURK</name>
<dbReference type="AlphaFoldDB" id="A0A1N7SIV6"/>
<evidence type="ECO:0000313" key="2">
    <source>
        <dbReference type="EMBL" id="SIT47332.1"/>
    </source>
</evidence>
<keyword evidence="3" id="KW-1185">Reference proteome</keyword>
<protein>
    <submittedName>
        <fullName evidence="2">Uncharacterized protein</fullName>
    </submittedName>
</protein>
<evidence type="ECO:0000256" key="1">
    <source>
        <dbReference type="SAM" id="MobiDB-lite"/>
    </source>
</evidence>
<evidence type="ECO:0000313" key="3">
    <source>
        <dbReference type="Proteomes" id="UP000187012"/>
    </source>
</evidence>
<feature type="compositionally biased region" description="Pro residues" evidence="1">
    <location>
        <begin position="50"/>
        <end position="75"/>
    </location>
</feature>
<proteinExistence type="predicted"/>
<organism evidence="2 3">
    <name type="scientific">Paraburkholderia ribeironis</name>
    <dbReference type="NCBI Taxonomy" id="1247936"/>
    <lineage>
        <taxon>Bacteria</taxon>
        <taxon>Pseudomonadati</taxon>
        <taxon>Pseudomonadota</taxon>
        <taxon>Betaproteobacteria</taxon>
        <taxon>Burkholderiales</taxon>
        <taxon>Burkholderiaceae</taxon>
        <taxon>Paraburkholderia</taxon>
    </lineage>
</organism>
<dbReference type="EMBL" id="CYGX02000072">
    <property type="protein sequence ID" value="SIT47332.1"/>
    <property type="molecule type" value="Genomic_DNA"/>
</dbReference>
<dbReference type="Proteomes" id="UP000187012">
    <property type="component" value="Unassembled WGS sequence"/>
</dbReference>
<feature type="region of interest" description="Disordered" evidence="1">
    <location>
        <begin position="29"/>
        <end position="88"/>
    </location>
</feature>